<accession>A0ABU2ERG2</accession>
<dbReference type="RefSeq" id="WP_310840855.1">
    <property type="nucleotide sequence ID" value="NZ_JAVLSJ010000010.1"/>
</dbReference>
<evidence type="ECO:0000313" key="10">
    <source>
        <dbReference type="EMBL" id="MDR9850400.1"/>
    </source>
</evidence>
<sequence length="305" mass="32725">MADPIPLPATLQATPQLGSAQAQPEAVRPPAVRAAPPRRRGWPHDDGYRPGRFTGWILPLLFLLAVEAGARLDWIPARLLPPPSELAHTLWSLAQRGELLPHIAASLARVASGFVIGSVLAVALGLLVGISRRAEALLEPSFQALRAIPSLAWIPLLLLWLGIDETPKVVLIAIGAFFPVYLNLVAGIRDIDHKLIEVGTSSGLSTGELIRHILLPASLPYLFAGLRGGLSLAWMFLVAAELIAATKGVGYLLSDGRESSRPDLVLSAILILALLGKVSDSLLRAVEQKSLGWRDARRQSSQQKS</sequence>
<gene>
    <name evidence="10" type="ORF">RI048_19365</name>
</gene>
<dbReference type="PROSITE" id="PS50928">
    <property type="entry name" value="ABC_TM1"/>
    <property type="match status" value="1"/>
</dbReference>
<dbReference type="PANTHER" id="PTHR30151">
    <property type="entry name" value="ALKANE SULFONATE ABC TRANSPORTER-RELATED, MEMBRANE SUBUNIT"/>
    <property type="match status" value="1"/>
</dbReference>
<evidence type="ECO:0000256" key="5">
    <source>
        <dbReference type="ARBA" id="ARBA00022989"/>
    </source>
</evidence>
<feature type="region of interest" description="Disordered" evidence="8">
    <location>
        <begin position="13"/>
        <end position="46"/>
    </location>
</feature>
<dbReference type="Pfam" id="PF00528">
    <property type="entry name" value="BPD_transp_1"/>
    <property type="match status" value="1"/>
</dbReference>
<keyword evidence="3" id="KW-1003">Cell membrane</keyword>
<keyword evidence="2 7" id="KW-0813">Transport</keyword>
<evidence type="ECO:0000256" key="7">
    <source>
        <dbReference type="RuleBase" id="RU363032"/>
    </source>
</evidence>
<dbReference type="Gene3D" id="1.10.3720.10">
    <property type="entry name" value="MetI-like"/>
    <property type="match status" value="1"/>
</dbReference>
<feature type="domain" description="ABC transmembrane type-1" evidence="9">
    <location>
        <begin position="103"/>
        <end position="283"/>
    </location>
</feature>
<organism evidence="10 11">
    <name type="scientific">Herbaspirillum huttiense subsp. lycopersici</name>
    <dbReference type="NCBI Taxonomy" id="3074428"/>
    <lineage>
        <taxon>Bacteria</taxon>
        <taxon>Pseudomonadati</taxon>
        <taxon>Pseudomonadota</taxon>
        <taxon>Betaproteobacteria</taxon>
        <taxon>Burkholderiales</taxon>
        <taxon>Oxalobacteraceae</taxon>
        <taxon>Herbaspirillum</taxon>
    </lineage>
</organism>
<feature type="transmembrane region" description="Helical" evidence="7">
    <location>
        <begin position="110"/>
        <end position="130"/>
    </location>
</feature>
<evidence type="ECO:0000256" key="4">
    <source>
        <dbReference type="ARBA" id="ARBA00022692"/>
    </source>
</evidence>
<feature type="transmembrane region" description="Helical" evidence="7">
    <location>
        <begin position="264"/>
        <end position="283"/>
    </location>
</feature>
<dbReference type="CDD" id="cd06261">
    <property type="entry name" value="TM_PBP2"/>
    <property type="match status" value="1"/>
</dbReference>
<proteinExistence type="inferred from homology"/>
<evidence type="ECO:0000256" key="8">
    <source>
        <dbReference type="SAM" id="MobiDB-lite"/>
    </source>
</evidence>
<comment type="caution">
    <text evidence="10">The sequence shown here is derived from an EMBL/GenBank/DDBJ whole genome shotgun (WGS) entry which is preliminary data.</text>
</comment>
<dbReference type="EMBL" id="JAVLSJ010000010">
    <property type="protein sequence ID" value="MDR9850400.1"/>
    <property type="molecule type" value="Genomic_DNA"/>
</dbReference>
<dbReference type="SUPFAM" id="SSF161098">
    <property type="entry name" value="MetI-like"/>
    <property type="match status" value="1"/>
</dbReference>
<evidence type="ECO:0000256" key="3">
    <source>
        <dbReference type="ARBA" id="ARBA00022475"/>
    </source>
</evidence>
<keyword evidence="4 7" id="KW-0812">Transmembrane</keyword>
<keyword evidence="6 7" id="KW-0472">Membrane</keyword>
<reference evidence="10" key="1">
    <citation type="submission" date="2023-09" db="EMBL/GenBank/DDBJ databases">
        <title>Description of first Herbaspirillum huttiense subsp. nephrolepsisexaltata and Herbaspirillum huttiense subsp. lycopersicon.</title>
        <authorList>
            <person name="Poudel M."/>
            <person name="Sharma A."/>
            <person name="Goss E."/>
            <person name="Tapia J.H."/>
            <person name="Harmon C.M."/>
            <person name="Jones J.B."/>
        </authorList>
    </citation>
    <scope>NUCLEOTIDE SEQUENCE</scope>
    <source>
        <strain evidence="10">SE1</strain>
    </source>
</reference>
<comment type="similarity">
    <text evidence="7">Belongs to the binding-protein-dependent transport system permease family.</text>
</comment>
<evidence type="ECO:0000259" key="9">
    <source>
        <dbReference type="PROSITE" id="PS50928"/>
    </source>
</evidence>
<evidence type="ECO:0000256" key="6">
    <source>
        <dbReference type="ARBA" id="ARBA00023136"/>
    </source>
</evidence>
<dbReference type="Proteomes" id="UP001246576">
    <property type="component" value="Unassembled WGS sequence"/>
</dbReference>
<evidence type="ECO:0000313" key="11">
    <source>
        <dbReference type="Proteomes" id="UP001246576"/>
    </source>
</evidence>
<keyword evidence="5 7" id="KW-1133">Transmembrane helix</keyword>
<name>A0ABU2ERG2_9BURK</name>
<comment type="subcellular location">
    <subcellularLocation>
        <location evidence="1 7">Cell membrane</location>
        <topology evidence="1 7">Multi-pass membrane protein</topology>
    </subcellularLocation>
</comment>
<dbReference type="PANTHER" id="PTHR30151:SF39">
    <property type="entry name" value="ABC TRANSPORTER PERMEASE PROTEIN"/>
    <property type="match status" value="1"/>
</dbReference>
<evidence type="ECO:0000256" key="1">
    <source>
        <dbReference type="ARBA" id="ARBA00004651"/>
    </source>
</evidence>
<protein>
    <submittedName>
        <fullName evidence="10">ABC transporter permease</fullName>
    </submittedName>
</protein>
<evidence type="ECO:0000256" key="2">
    <source>
        <dbReference type="ARBA" id="ARBA00022448"/>
    </source>
</evidence>
<feature type="transmembrane region" description="Helical" evidence="7">
    <location>
        <begin position="169"/>
        <end position="188"/>
    </location>
</feature>
<feature type="transmembrane region" description="Helical" evidence="7">
    <location>
        <begin position="142"/>
        <end position="163"/>
    </location>
</feature>
<feature type="transmembrane region" description="Helical" evidence="7">
    <location>
        <begin position="232"/>
        <end position="252"/>
    </location>
</feature>
<feature type="compositionally biased region" description="Low complexity" evidence="8">
    <location>
        <begin position="20"/>
        <end position="35"/>
    </location>
</feature>
<keyword evidence="11" id="KW-1185">Reference proteome</keyword>
<dbReference type="InterPro" id="IPR000515">
    <property type="entry name" value="MetI-like"/>
</dbReference>
<dbReference type="InterPro" id="IPR035906">
    <property type="entry name" value="MetI-like_sf"/>
</dbReference>